<keyword evidence="1" id="KW-0732">Signal</keyword>
<proteinExistence type="predicted"/>
<evidence type="ECO:0000313" key="4">
    <source>
        <dbReference type="Proteomes" id="UP001231616"/>
    </source>
</evidence>
<dbReference type="PROSITE" id="PS51257">
    <property type="entry name" value="PROKAR_LIPOPROTEIN"/>
    <property type="match status" value="1"/>
</dbReference>
<name>A0ABT9GZU1_9GAMM</name>
<dbReference type="InterPro" id="IPR022742">
    <property type="entry name" value="Hydrolase_4"/>
</dbReference>
<dbReference type="EMBL" id="JAUZVZ010000012">
    <property type="protein sequence ID" value="MDP4536562.1"/>
    <property type="molecule type" value="Genomic_DNA"/>
</dbReference>
<accession>A0ABT9GZU1</accession>
<feature type="domain" description="Serine aminopeptidase S33" evidence="2">
    <location>
        <begin position="118"/>
        <end position="225"/>
    </location>
</feature>
<dbReference type="RefSeq" id="WP_305893825.1">
    <property type="nucleotide sequence ID" value="NZ_JAUZVZ010000012.1"/>
</dbReference>
<dbReference type="GO" id="GO:0016787">
    <property type="term" value="F:hydrolase activity"/>
    <property type="evidence" value="ECO:0007669"/>
    <property type="project" value="UniProtKB-KW"/>
</dbReference>
<dbReference type="SUPFAM" id="SSF53474">
    <property type="entry name" value="alpha/beta-Hydrolases"/>
    <property type="match status" value="1"/>
</dbReference>
<keyword evidence="4" id="KW-1185">Reference proteome</keyword>
<gene>
    <name evidence="3" type="ORF">Q3O60_10215</name>
</gene>
<organism evidence="3 4">
    <name type="scientific">Alkalimonas collagenimarina</name>
    <dbReference type="NCBI Taxonomy" id="400390"/>
    <lineage>
        <taxon>Bacteria</taxon>
        <taxon>Pseudomonadati</taxon>
        <taxon>Pseudomonadota</taxon>
        <taxon>Gammaproteobacteria</taxon>
        <taxon>Alkalimonas</taxon>
    </lineage>
</organism>
<dbReference type="Pfam" id="PF12146">
    <property type="entry name" value="Hydrolase_4"/>
    <property type="match status" value="1"/>
</dbReference>
<dbReference type="Proteomes" id="UP001231616">
    <property type="component" value="Unassembled WGS sequence"/>
</dbReference>
<comment type="caution">
    <text evidence="3">The sequence shown here is derived from an EMBL/GenBank/DDBJ whole genome shotgun (WGS) entry which is preliminary data.</text>
</comment>
<protein>
    <submittedName>
        <fullName evidence="3">Alpha/beta hydrolase</fullName>
    </submittedName>
</protein>
<feature type="chain" id="PRO_5046863961" evidence="1">
    <location>
        <begin position="18"/>
        <end position="327"/>
    </location>
</feature>
<dbReference type="Gene3D" id="3.40.50.1820">
    <property type="entry name" value="alpha/beta hydrolase"/>
    <property type="match status" value="1"/>
</dbReference>
<sequence>MKSSLIMLMILSLVSCAQMVVKKINHHNERPAAAFQNAEKVLLPHRYRHCIESELCMSYWHIAPSDKPNTLNMNIKAYSSRYTADSKLTLSNDHQNLFQGTMVILPCYTCTKESMSFHAMYFQHLGFDVLIPDLLGHGESSRGLGFGVKDAHLLEHVLKSHPELPQPLLLTALSMGAYTAAHLQSLISVDGMIWIAPSIQFDDAVAVFPQLSGSGWHQLVPEASLRQGALQALAEANVELHQTNIQHFQPRMRSLIIASDIDPVAPYQHYAHWQQQAHIDVINLAGRPHPLMLLIGTEEHEIIFNWLDSFDGATEANSQESLNEITP</sequence>
<dbReference type="InterPro" id="IPR029058">
    <property type="entry name" value="AB_hydrolase_fold"/>
</dbReference>
<feature type="signal peptide" evidence="1">
    <location>
        <begin position="1"/>
        <end position="17"/>
    </location>
</feature>
<evidence type="ECO:0000313" key="3">
    <source>
        <dbReference type="EMBL" id="MDP4536562.1"/>
    </source>
</evidence>
<reference evidence="3 4" key="1">
    <citation type="submission" date="2023-08" db="EMBL/GenBank/DDBJ databases">
        <authorList>
            <person name="Joshi A."/>
            <person name="Thite S."/>
        </authorList>
    </citation>
    <scope>NUCLEOTIDE SEQUENCE [LARGE SCALE GENOMIC DNA]</scope>
    <source>
        <strain evidence="3 4">AC40</strain>
    </source>
</reference>
<keyword evidence="3" id="KW-0378">Hydrolase</keyword>
<evidence type="ECO:0000259" key="2">
    <source>
        <dbReference type="Pfam" id="PF12146"/>
    </source>
</evidence>
<evidence type="ECO:0000256" key="1">
    <source>
        <dbReference type="SAM" id="SignalP"/>
    </source>
</evidence>